<evidence type="ECO:0000313" key="1">
    <source>
        <dbReference type="EMBL" id="CCD24801.1"/>
    </source>
</evidence>
<dbReference type="AlphaFoldDB" id="G0WAJ0"/>
<dbReference type="Proteomes" id="UP000000689">
    <property type="component" value="Chromosome 4"/>
</dbReference>
<dbReference type="EMBL" id="HE580270">
    <property type="protein sequence ID" value="CCD24801.1"/>
    <property type="molecule type" value="Genomic_DNA"/>
</dbReference>
<dbReference type="GO" id="GO:0006302">
    <property type="term" value="P:double-strand break repair"/>
    <property type="evidence" value="ECO:0007669"/>
    <property type="project" value="EnsemblFungi"/>
</dbReference>
<proteinExistence type="predicted"/>
<accession>G0WAJ0</accession>
<evidence type="ECO:0000313" key="2">
    <source>
        <dbReference type="Proteomes" id="UP000000689"/>
    </source>
</evidence>
<organism evidence="1 2">
    <name type="scientific">Naumovozyma dairenensis (strain ATCC 10597 / BCRC 20456 / CBS 421 / NBRC 0211 / NRRL Y-12639)</name>
    <name type="common">Saccharomyces dairenensis</name>
    <dbReference type="NCBI Taxonomy" id="1071378"/>
    <lineage>
        <taxon>Eukaryota</taxon>
        <taxon>Fungi</taxon>
        <taxon>Dikarya</taxon>
        <taxon>Ascomycota</taxon>
        <taxon>Saccharomycotina</taxon>
        <taxon>Saccharomycetes</taxon>
        <taxon>Saccharomycetales</taxon>
        <taxon>Saccharomycetaceae</taxon>
        <taxon>Naumovozyma</taxon>
    </lineage>
</organism>
<dbReference type="OMA" id="FMRLKPF"/>
<dbReference type="GO" id="GO:0006312">
    <property type="term" value="P:mitotic recombination"/>
    <property type="evidence" value="ECO:0007669"/>
    <property type="project" value="EnsemblFungi"/>
</dbReference>
<dbReference type="GO" id="GO:0030437">
    <property type="term" value="P:ascospore formation"/>
    <property type="evidence" value="ECO:0007669"/>
    <property type="project" value="EnsemblFungi"/>
</dbReference>
<keyword evidence="2" id="KW-1185">Reference proteome</keyword>
<dbReference type="HOGENOM" id="CLU_106818_0_0_1"/>
<gene>
    <name evidence="1" type="primary">NDAI0D04880</name>
    <name evidence="1" type="ordered locus">NDAI_0D04880</name>
</gene>
<sequence>MYGDKTIVTKNAITNSIYSLIRDKTKYLLWTDVKQIINTYNNEKTKDKVKRDILKRLYRRFIRVNVFVSNTKMVKDTYKDYVRYKFIKEDYHLKESIISSLDNPKSIASDSIPSEIETIVKSFEFVIKAISYIPEDSSKGCTYDIARDNTICRQILKNILTIEHEKMKQLIPQSIPWNDEKIRVSTPYLDYRIQFNHLKKVMKYRNNNDKGITTNDDTKKKSEKKKSAITNKLDLQLQAIGEFDKCLIYLNKSLGTRL</sequence>
<dbReference type="GeneID" id="11495203"/>
<dbReference type="eggNOG" id="ENOG502S35W">
    <property type="taxonomic scope" value="Eukaryota"/>
</dbReference>
<reference evidence="1 2" key="1">
    <citation type="journal article" date="2011" name="Proc. Natl. Acad. Sci. U.S.A.">
        <title>Evolutionary erosion of yeast sex chromosomes by mating-type switching accidents.</title>
        <authorList>
            <person name="Gordon J.L."/>
            <person name="Armisen D."/>
            <person name="Proux-Wera E."/>
            <person name="Oheigeartaigh S.S."/>
            <person name="Byrne K.P."/>
            <person name="Wolfe K.H."/>
        </authorList>
    </citation>
    <scope>NUCLEOTIDE SEQUENCE [LARGE SCALE GENOMIC DNA]</scope>
    <source>
        <strain evidence="2">ATCC 10597 / BCRC 20456 / CBS 421 / NBRC 0211 / NRRL Y-12639</strain>
    </source>
</reference>
<name>G0WAJ0_NAUDC</name>
<dbReference type="RefSeq" id="XP_003670044.1">
    <property type="nucleotide sequence ID" value="XM_003669996.1"/>
</dbReference>
<protein>
    <submittedName>
        <fullName evidence="1">Uncharacterized protein</fullName>
    </submittedName>
</protein>
<dbReference type="OrthoDB" id="3991133at2759"/>
<dbReference type="KEGG" id="ndi:NDAI_0D04880"/>